<evidence type="ECO:0000256" key="1">
    <source>
        <dbReference type="ARBA" id="ARBA00005568"/>
    </source>
</evidence>
<dbReference type="CDD" id="cd00067">
    <property type="entry name" value="GAL4"/>
    <property type="match status" value="1"/>
</dbReference>
<dbReference type="GO" id="GO:0005737">
    <property type="term" value="C:cytoplasm"/>
    <property type="evidence" value="ECO:0007669"/>
    <property type="project" value="TreeGrafter"/>
</dbReference>
<dbReference type="PANTHER" id="PTHR30502">
    <property type="entry name" value="2-KETO-3-DEOXY-L-RHAMNONATE ALDOLASE"/>
    <property type="match status" value="1"/>
</dbReference>
<dbReference type="Pfam" id="PF04082">
    <property type="entry name" value="Fungal_trans"/>
    <property type="match status" value="1"/>
</dbReference>
<evidence type="ECO:0000256" key="5">
    <source>
        <dbReference type="SAM" id="MobiDB-lite"/>
    </source>
</evidence>
<dbReference type="InterPro" id="IPR040442">
    <property type="entry name" value="Pyrv_kinase-like_dom_sf"/>
</dbReference>
<feature type="domain" description="Xylanolytic transcriptional activator regulatory" evidence="6">
    <location>
        <begin position="609"/>
        <end position="683"/>
    </location>
</feature>
<dbReference type="PANTHER" id="PTHR30502:SF0">
    <property type="entry name" value="PHOSPHOENOLPYRUVATE CARBOXYLASE FAMILY PROTEIN"/>
    <property type="match status" value="1"/>
</dbReference>
<accession>A0A8H7AVN2</accession>
<keyword evidence="4" id="KW-0539">Nucleus</keyword>
<dbReference type="RefSeq" id="XP_038782799.1">
    <property type="nucleotide sequence ID" value="XM_038934524.1"/>
</dbReference>
<evidence type="ECO:0000256" key="3">
    <source>
        <dbReference type="ARBA" id="ARBA00023239"/>
    </source>
</evidence>
<proteinExistence type="inferred from homology"/>
<reference evidence="7" key="1">
    <citation type="submission" date="2020-01" db="EMBL/GenBank/DDBJ databases">
        <authorList>
            <person name="Feng Z.H.Z."/>
        </authorList>
    </citation>
    <scope>NUCLEOTIDE SEQUENCE</scope>
    <source>
        <strain evidence="7">CBS107.38</strain>
    </source>
</reference>
<keyword evidence="8" id="KW-1185">Reference proteome</keyword>
<dbReference type="GO" id="GO:0006351">
    <property type="term" value="P:DNA-templated transcription"/>
    <property type="evidence" value="ECO:0007669"/>
    <property type="project" value="InterPro"/>
</dbReference>
<evidence type="ECO:0000256" key="2">
    <source>
        <dbReference type="ARBA" id="ARBA00022723"/>
    </source>
</evidence>
<protein>
    <submittedName>
        <fullName evidence="7">D-3-phosphoglycerate dehydrogenase</fullName>
    </submittedName>
</protein>
<keyword evidence="2" id="KW-0479">Metal-binding</keyword>
<name>A0A8H7AVN2_9PLEO</name>
<dbReference type="GO" id="GO:0000981">
    <property type="term" value="F:DNA-binding transcription factor activity, RNA polymerase II-specific"/>
    <property type="evidence" value="ECO:0007669"/>
    <property type="project" value="InterPro"/>
</dbReference>
<feature type="compositionally biased region" description="Low complexity" evidence="5">
    <location>
        <begin position="374"/>
        <end position="386"/>
    </location>
</feature>
<dbReference type="GeneID" id="62207702"/>
<dbReference type="Pfam" id="PF03328">
    <property type="entry name" value="HpcH_HpaI"/>
    <property type="match status" value="1"/>
</dbReference>
<evidence type="ECO:0000259" key="6">
    <source>
        <dbReference type="SMART" id="SM00906"/>
    </source>
</evidence>
<comment type="similarity">
    <text evidence="1">Belongs to the HpcH/HpaI aldolase family.</text>
</comment>
<feature type="region of interest" description="Disordered" evidence="5">
    <location>
        <begin position="363"/>
        <end position="411"/>
    </location>
</feature>
<dbReference type="InterPro" id="IPR007219">
    <property type="entry name" value="XnlR_reg_dom"/>
</dbReference>
<sequence>MAELTLHNSIREKMLRDEVAYTLSVKLVRSVELPMMAKTAGFDGILIDMEHSAFDLDTTSQICIAALYAGISPIVRVPSKDSFFVSRVLDGGAMGVIVPHIRSVQDAKDVVAAAKFQPVGHRSSTNNMPQFQYRHLSAKAMSPVCNRETLVIPMVETLEAVDCVEELAAIEGVDSLLIGTNDMCAELGIPGQYESPQLLEVYEKTINACKRHGKWVGVGGLHSRLDLVEKFCQMGARWVMAATDGPLLLGGATRRASEMAQLSARVKHIEQTTHQEANRAAIESTNGVIDVLKKKADVTVAELTNGHTNCSRETPTCQQCLKASSQCVQRRFGSTIDGSDPSSISYIESLKLRIRDLEGRCKRQSDVPHDDLNSNDSTTQSWSSDSTRADTPRAPSNSGTGTSVVYNRPGDDLRNAMHEANYLSLSAMAEPTDRQSFSNQELSFSTLFVAAASVGGANPSIPSGTNQSISGSIAEFRGQIFPYSSRFDADQAVDAFQTFLGTAPATFPSMTRGDLEELYNTVSTAERDGILEIISSESPDKVLLVRTGIALGMLLSPTYSFTEVLASELASKAIQLMPRILDQSEDLAVVQCLTALTVYSLYTTYGGSSWHLLGLAMTRCISSGMHTSRISDMTSESEIKRQNGRAFWTLYVLDTHLSTAMDRPFCLNDSDIMMSPPSSPRTAPMDTGFTALQHLIQHAQILRSIRNRSENDLLCHFVNLSHWKETIPAALSAASSTKNQLHVRGLMELLKCPLMAQDVHRDMMLRHIEEELADYAAATENQLTSHQRAPGALEGYLIFSIGVFSASQPPDDGRQRCVLQCLSSLTMMSMRYTAFQGFRSILVAFQSRSASREQLQALMSASEIAVSPQLQQLIVGNL</sequence>
<dbReference type="SUPFAM" id="SSF51621">
    <property type="entry name" value="Phosphoenolpyruvate/pyruvate domain"/>
    <property type="match status" value="1"/>
</dbReference>
<dbReference type="GO" id="GO:0016832">
    <property type="term" value="F:aldehyde-lyase activity"/>
    <property type="evidence" value="ECO:0007669"/>
    <property type="project" value="TreeGrafter"/>
</dbReference>
<keyword evidence="3" id="KW-0456">Lyase</keyword>
<dbReference type="GO" id="GO:0003677">
    <property type="term" value="F:DNA binding"/>
    <property type="evidence" value="ECO:0007669"/>
    <property type="project" value="InterPro"/>
</dbReference>
<dbReference type="EMBL" id="JAAABM010000016">
    <property type="protein sequence ID" value="KAF7672446.1"/>
    <property type="molecule type" value="Genomic_DNA"/>
</dbReference>
<gene>
    <name evidence="7" type="ORF">GT037_009477</name>
</gene>
<organism evidence="7 8">
    <name type="scientific">Alternaria burnsii</name>
    <dbReference type="NCBI Taxonomy" id="1187904"/>
    <lineage>
        <taxon>Eukaryota</taxon>
        <taxon>Fungi</taxon>
        <taxon>Dikarya</taxon>
        <taxon>Ascomycota</taxon>
        <taxon>Pezizomycotina</taxon>
        <taxon>Dothideomycetes</taxon>
        <taxon>Pleosporomycetidae</taxon>
        <taxon>Pleosporales</taxon>
        <taxon>Pleosporineae</taxon>
        <taxon>Pleosporaceae</taxon>
        <taxon>Alternaria</taxon>
        <taxon>Alternaria sect. Alternaria</taxon>
    </lineage>
</organism>
<dbReference type="AlphaFoldDB" id="A0A8H7AVN2"/>
<dbReference type="InterPro" id="IPR015813">
    <property type="entry name" value="Pyrv/PenolPyrv_kinase-like_dom"/>
</dbReference>
<evidence type="ECO:0000313" key="7">
    <source>
        <dbReference type="EMBL" id="KAF7672446.1"/>
    </source>
</evidence>
<feature type="compositionally biased region" description="Basic and acidic residues" evidence="5">
    <location>
        <begin position="363"/>
        <end position="372"/>
    </location>
</feature>
<dbReference type="Proteomes" id="UP000596902">
    <property type="component" value="Unassembled WGS sequence"/>
</dbReference>
<dbReference type="InterPro" id="IPR005000">
    <property type="entry name" value="Aldolase/citrate-lyase_domain"/>
</dbReference>
<feature type="compositionally biased region" description="Polar residues" evidence="5">
    <location>
        <begin position="394"/>
        <end position="405"/>
    </location>
</feature>
<dbReference type="InterPro" id="IPR001138">
    <property type="entry name" value="Zn2Cys6_DnaBD"/>
</dbReference>
<reference evidence="7" key="2">
    <citation type="submission" date="2020-08" db="EMBL/GenBank/DDBJ databases">
        <title>Draft Genome Sequence of Cumin Blight Pathogen Alternaria burnsii.</title>
        <authorList>
            <person name="Feng Z."/>
        </authorList>
    </citation>
    <scope>NUCLEOTIDE SEQUENCE</scope>
    <source>
        <strain evidence="7">CBS107.38</strain>
    </source>
</reference>
<dbReference type="GO" id="GO:0008270">
    <property type="term" value="F:zinc ion binding"/>
    <property type="evidence" value="ECO:0007669"/>
    <property type="project" value="InterPro"/>
</dbReference>
<dbReference type="CDD" id="cd12148">
    <property type="entry name" value="fungal_TF_MHR"/>
    <property type="match status" value="1"/>
</dbReference>
<dbReference type="SMART" id="SM00906">
    <property type="entry name" value="Fungal_trans"/>
    <property type="match status" value="1"/>
</dbReference>
<evidence type="ECO:0000256" key="4">
    <source>
        <dbReference type="ARBA" id="ARBA00023242"/>
    </source>
</evidence>
<dbReference type="InterPro" id="IPR050251">
    <property type="entry name" value="HpcH-HpaI_aldolase"/>
</dbReference>
<evidence type="ECO:0000313" key="8">
    <source>
        <dbReference type="Proteomes" id="UP000596902"/>
    </source>
</evidence>
<comment type="caution">
    <text evidence="7">The sequence shown here is derived from an EMBL/GenBank/DDBJ whole genome shotgun (WGS) entry which is preliminary data.</text>
</comment>
<dbReference type="Gene3D" id="3.20.20.60">
    <property type="entry name" value="Phosphoenolpyruvate-binding domains"/>
    <property type="match status" value="1"/>
</dbReference>